<keyword evidence="1" id="KW-0175">Coiled coil</keyword>
<feature type="non-terminal residue" evidence="2">
    <location>
        <position position="126"/>
    </location>
</feature>
<evidence type="ECO:0000256" key="1">
    <source>
        <dbReference type="SAM" id="Coils"/>
    </source>
</evidence>
<accession>X0VMC4</accession>
<dbReference type="EMBL" id="BARS01034184">
    <property type="protein sequence ID" value="GAG19385.1"/>
    <property type="molecule type" value="Genomic_DNA"/>
</dbReference>
<proteinExistence type="predicted"/>
<sequence>MQDTIARLKNMEELAENVYKEAAEAFKDDADFHAFLSLLSEQEAQHVEFMADLAERMATLDSRAEEAILLTQETQDRLEAPVRAARERIATGRLSKKELIEDIVATESSEWNHIFVYVVNTAQQNL</sequence>
<name>X0VMC4_9ZZZZ</name>
<protein>
    <recommendedName>
        <fullName evidence="3">Rubrerythrin diiron-binding domain-containing protein</fullName>
    </recommendedName>
</protein>
<dbReference type="AlphaFoldDB" id="X0VMC4"/>
<comment type="caution">
    <text evidence="2">The sequence shown here is derived from an EMBL/GenBank/DDBJ whole genome shotgun (WGS) entry which is preliminary data.</text>
</comment>
<feature type="coiled-coil region" evidence="1">
    <location>
        <begin position="1"/>
        <end position="28"/>
    </location>
</feature>
<dbReference type="SUPFAM" id="SSF47240">
    <property type="entry name" value="Ferritin-like"/>
    <property type="match status" value="1"/>
</dbReference>
<dbReference type="InterPro" id="IPR009078">
    <property type="entry name" value="Ferritin-like_SF"/>
</dbReference>
<evidence type="ECO:0000313" key="2">
    <source>
        <dbReference type="EMBL" id="GAG19385.1"/>
    </source>
</evidence>
<reference evidence="2" key="1">
    <citation type="journal article" date="2014" name="Front. Microbiol.">
        <title>High frequency of phylogenetically diverse reductive dehalogenase-homologous genes in deep subseafloor sedimentary metagenomes.</title>
        <authorList>
            <person name="Kawai M."/>
            <person name="Futagami T."/>
            <person name="Toyoda A."/>
            <person name="Takaki Y."/>
            <person name="Nishi S."/>
            <person name="Hori S."/>
            <person name="Arai W."/>
            <person name="Tsubouchi T."/>
            <person name="Morono Y."/>
            <person name="Uchiyama I."/>
            <person name="Ito T."/>
            <person name="Fujiyama A."/>
            <person name="Inagaki F."/>
            <person name="Takami H."/>
        </authorList>
    </citation>
    <scope>NUCLEOTIDE SEQUENCE</scope>
    <source>
        <strain evidence="2">Expedition CK06-06</strain>
    </source>
</reference>
<gene>
    <name evidence="2" type="ORF">S01H1_52853</name>
</gene>
<evidence type="ECO:0008006" key="3">
    <source>
        <dbReference type="Google" id="ProtNLM"/>
    </source>
</evidence>
<organism evidence="2">
    <name type="scientific">marine sediment metagenome</name>
    <dbReference type="NCBI Taxonomy" id="412755"/>
    <lineage>
        <taxon>unclassified sequences</taxon>
        <taxon>metagenomes</taxon>
        <taxon>ecological metagenomes</taxon>
    </lineage>
</organism>